<dbReference type="Gene3D" id="3.90.1580.10">
    <property type="entry name" value="paralog of FGE (formylglycine-generating enzyme)"/>
    <property type="match status" value="1"/>
</dbReference>
<dbReference type="InterPro" id="IPR042095">
    <property type="entry name" value="SUMF_sf"/>
</dbReference>
<proteinExistence type="predicted"/>
<sequence length="59" mass="6404">MRLPIAGGNWNNGANAGVFNLNLNNARSNSNSNIGFRSALPSYCQISRRFTDVLPVHEG</sequence>
<accession>A0A8S5QXW7</accession>
<organism evidence="1">
    <name type="scientific">Myoviridae sp. ctyWv1</name>
    <dbReference type="NCBI Taxonomy" id="2826718"/>
    <lineage>
        <taxon>Viruses</taxon>
        <taxon>Duplodnaviria</taxon>
        <taxon>Heunggongvirae</taxon>
        <taxon>Uroviricota</taxon>
        <taxon>Caudoviricetes</taxon>
    </lineage>
</organism>
<evidence type="ECO:0000313" key="1">
    <source>
        <dbReference type="EMBL" id="DAE23581.1"/>
    </source>
</evidence>
<dbReference type="SUPFAM" id="SSF56436">
    <property type="entry name" value="C-type lectin-like"/>
    <property type="match status" value="1"/>
</dbReference>
<name>A0A8S5QXW7_9CAUD</name>
<reference evidence="1" key="1">
    <citation type="journal article" date="2021" name="Proc. Natl. Acad. Sci. U.S.A.">
        <title>A Catalog of Tens of Thousands of Viruses from Human Metagenomes Reveals Hidden Associations with Chronic Diseases.</title>
        <authorList>
            <person name="Tisza M.J."/>
            <person name="Buck C.B."/>
        </authorList>
    </citation>
    <scope>NUCLEOTIDE SEQUENCE</scope>
    <source>
        <strain evidence="1">CtyWv1</strain>
    </source>
</reference>
<dbReference type="InterPro" id="IPR016187">
    <property type="entry name" value="CTDL_fold"/>
</dbReference>
<protein>
    <submittedName>
        <fullName evidence="1">TREPONEMA DENTICOLA VARIABLE PROTEIN 1 FUNCTION, PERIODONTAL DISEASE</fullName>
    </submittedName>
</protein>
<dbReference type="EMBL" id="BK015755">
    <property type="protein sequence ID" value="DAE23581.1"/>
    <property type="molecule type" value="Genomic_DNA"/>
</dbReference>